<dbReference type="VEuPathDB" id="VectorBase:GPAI031362"/>
<protein>
    <submittedName>
        <fullName evidence="1">Uncharacterized protein</fullName>
    </submittedName>
</protein>
<accession>A0A1B0A196</accession>
<proteinExistence type="predicted"/>
<organism evidence="1 2">
    <name type="scientific">Glossina pallidipes</name>
    <name type="common">Tsetse fly</name>
    <dbReference type="NCBI Taxonomy" id="7398"/>
    <lineage>
        <taxon>Eukaryota</taxon>
        <taxon>Metazoa</taxon>
        <taxon>Ecdysozoa</taxon>
        <taxon>Arthropoda</taxon>
        <taxon>Hexapoda</taxon>
        <taxon>Insecta</taxon>
        <taxon>Pterygota</taxon>
        <taxon>Neoptera</taxon>
        <taxon>Endopterygota</taxon>
        <taxon>Diptera</taxon>
        <taxon>Brachycera</taxon>
        <taxon>Muscomorpha</taxon>
        <taxon>Hippoboscoidea</taxon>
        <taxon>Glossinidae</taxon>
        <taxon>Glossina</taxon>
    </lineage>
</organism>
<sequence length="240" mass="27566">MEPMQEPLPLIIILLEHHRGYSYVHPPSGWSQETLSLIIILLEHHHSYSYLTLNPINFFALMKTLIFSHALASERNPQVGPHNINYPKLLYFRNSIKRMNVTLHAVIGPNHGKTMCTKKDNCCSNPSLLLLILVYLDGSRSLLHGDFRWSPLKLLPSFRSISAIQRSTEQHYVPASKRGCIYRCLHSLPSDMNGLNIEWNAESQTLFLKFLLQCLFLLTTNKFGLFVPFYDLLLLASFIC</sequence>
<evidence type="ECO:0000313" key="2">
    <source>
        <dbReference type="Proteomes" id="UP000092445"/>
    </source>
</evidence>
<name>A0A1B0A196_GLOPL</name>
<dbReference type="Proteomes" id="UP000092445">
    <property type="component" value="Unassembled WGS sequence"/>
</dbReference>
<keyword evidence="2" id="KW-1185">Reference proteome</keyword>
<dbReference type="EnsemblMetazoa" id="GPAI031362-RA">
    <property type="protein sequence ID" value="GPAI031362-PA"/>
    <property type="gene ID" value="GPAI031362"/>
</dbReference>
<reference evidence="1" key="2">
    <citation type="submission" date="2020-05" db="UniProtKB">
        <authorList>
            <consortium name="EnsemblMetazoa"/>
        </authorList>
    </citation>
    <scope>IDENTIFICATION</scope>
    <source>
        <strain evidence="1">IAEA</strain>
    </source>
</reference>
<evidence type="ECO:0000313" key="1">
    <source>
        <dbReference type="EnsemblMetazoa" id="GPAI031362-PA"/>
    </source>
</evidence>
<dbReference type="AlphaFoldDB" id="A0A1B0A196"/>
<reference evidence="2" key="1">
    <citation type="submission" date="2014-03" db="EMBL/GenBank/DDBJ databases">
        <authorList>
            <person name="Aksoy S."/>
            <person name="Warren W."/>
            <person name="Wilson R.K."/>
        </authorList>
    </citation>
    <scope>NUCLEOTIDE SEQUENCE [LARGE SCALE GENOMIC DNA]</scope>
    <source>
        <strain evidence="2">IAEA</strain>
    </source>
</reference>